<protein>
    <submittedName>
        <fullName evidence="1">Uncharacterized protein</fullName>
    </submittedName>
</protein>
<keyword evidence="2" id="KW-1185">Reference proteome</keyword>
<evidence type="ECO:0000313" key="2">
    <source>
        <dbReference type="Proteomes" id="UP000001025"/>
    </source>
</evidence>
<reference evidence="1 2" key="1">
    <citation type="journal article" date="2003" name="Proc. Natl. Acad. Sci. U.S.A.">
        <title>Complete genome sequence of the marine planctomycete Pirellula sp. strain 1.</title>
        <authorList>
            <person name="Gloeckner F.O."/>
            <person name="Kube M."/>
            <person name="Bauer M."/>
            <person name="Teeling H."/>
            <person name="Lombardot T."/>
            <person name="Ludwig W."/>
            <person name="Gade D."/>
            <person name="Beck A."/>
            <person name="Borzym K."/>
            <person name="Heitmann K."/>
            <person name="Rabus R."/>
            <person name="Schlesner H."/>
            <person name="Amann R."/>
            <person name="Reinhardt R."/>
        </authorList>
    </citation>
    <scope>NUCLEOTIDE SEQUENCE [LARGE SCALE GENOMIC DNA]</scope>
    <source>
        <strain evidence="2">DSM 10527 / NCIMB 13988 / SH1</strain>
    </source>
</reference>
<evidence type="ECO:0000313" key="1">
    <source>
        <dbReference type="EMBL" id="CAD77515.1"/>
    </source>
</evidence>
<dbReference type="KEGG" id="rba:RB12318"/>
<name>Q7UIU7_RHOBA</name>
<organism evidence="1 2">
    <name type="scientific">Rhodopirellula baltica (strain DSM 10527 / NCIMB 13988 / SH1)</name>
    <dbReference type="NCBI Taxonomy" id="243090"/>
    <lineage>
        <taxon>Bacteria</taxon>
        <taxon>Pseudomonadati</taxon>
        <taxon>Planctomycetota</taxon>
        <taxon>Planctomycetia</taxon>
        <taxon>Pirellulales</taxon>
        <taxon>Pirellulaceae</taxon>
        <taxon>Rhodopirellula</taxon>
    </lineage>
</organism>
<sequence>MFNPFKLRLSLAKCKNVISSVILPRSGGSSNTNPDRMDPTHLRTTNGSCLFYIRG</sequence>
<gene>
    <name evidence="1" type="ordered locus">RB12318</name>
</gene>
<proteinExistence type="predicted"/>
<dbReference type="InParanoid" id="Q7UIU7"/>
<dbReference type="EMBL" id="BX294154">
    <property type="protein sequence ID" value="CAD77515.1"/>
    <property type="molecule type" value="Genomic_DNA"/>
</dbReference>
<accession>Q7UIU7</accession>
<dbReference type="AlphaFoldDB" id="Q7UIU7"/>
<dbReference type="EnsemblBacteria" id="CAD77515">
    <property type="protein sequence ID" value="CAD77515"/>
    <property type="gene ID" value="RB12318"/>
</dbReference>
<dbReference type="HOGENOM" id="CLU_3029394_0_0_0"/>
<dbReference type="Proteomes" id="UP000001025">
    <property type="component" value="Chromosome"/>
</dbReference>